<name>E0NAG6_NEIM3</name>
<sequence>MLFHHYFSLLEGMWRPVSMLQNNNASRLWAVYILQTVFSKG</sequence>
<organism evidence="1 2">
    <name type="scientific">Neisseria meningitidis serogroup B (strain ATCC 13091 / M2091)</name>
    <dbReference type="NCBI Taxonomy" id="862513"/>
    <lineage>
        <taxon>Bacteria</taxon>
        <taxon>Pseudomonadati</taxon>
        <taxon>Pseudomonadota</taxon>
        <taxon>Betaproteobacteria</taxon>
        <taxon>Neisseriales</taxon>
        <taxon>Neisseriaceae</taxon>
        <taxon>Neisseria</taxon>
    </lineage>
</organism>
<proteinExistence type="predicted"/>
<dbReference type="Proteomes" id="UP000005526">
    <property type="component" value="Unassembled WGS sequence"/>
</dbReference>
<accession>E0NAG6</accession>
<dbReference type="HOGENOM" id="CLU_3273310_0_0_4"/>
<dbReference type="AlphaFoldDB" id="E0NAG6"/>
<dbReference type="EMBL" id="AEEF01000072">
    <property type="protein sequence ID" value="EFM04048.1"/>
    <property type="molecule type" value="Genomic_DNA"/>
</dbReference>
<comment type="caution">
    <text evidence="1">The sequence shown here is derived from an EMBL/GenBank/DDBJ whole genome shotgun (WGS) entry which is preliminary data.</text>
</comment>
<protein>
    <submittedName>
        <fullName evidence="1">Uncharacterized protein</fullName>
    </submittedName>
</protein>
<reference evidence="1 2" key="1">
    <citation type="submission" date="2010-07" db="EMBL/GenBank/DDBJ databases">
        <authorList>
            <person name="Muzny D."/>
            <person name="Qin X."/>
            <person name="Deng J."/>
            <person name="Jiang H."/>
            <person name="Liu Y."/>
            <person name="Qu J."/>
            <person name="Song X.-Z."/>
            <person name="Zhang L."/>
            <person name="Thornton R."/>
            <person name="Coyle M."/>
            <person name="Francisco L."/>
            <person name="Jackson L."/>
            <person name="Javaid M."/>
            <person name="Korchina V."/>
            <person name="Kovar C."/>
            <person name="Mata R."/>
            <person name="Mathew T."/>
            <person name="Ngo R."/>
            <person name="Nguyen L."/>
            <person name="Nguyen N."/>
            <person name="Okwuonu G."/>
            <person name="Ongeri F."/>
            <person name="Pham C."/>
            <person name="Simmons D."/>
            <person name="Wilczek-Boney K."/>
            <person name="Hale W."/>
            <person name="Jakkamsetti A."/>
            <person name="Pham P."/>
            <person name="Ruth R."/>
            <person name="San Lucas F."/>
            <person name="Warren J."/>
            <person name="Zhang J."/>
            <person name="Zhao Z."/>
            <person name="Zhou C."/>
            <person name="Zhu D."/>
            <person name="Lee S."/>
            <person name="Bess C."/>
            <person name="Blankenburg K."/>
            <person name="Forbes L."/>
            <person name="Fu Q."/>
            <person name="Gubbala S."/>
            <person name="Hirani K."/>
            <person name="Jayaseelan J.C."/>
            <person name="Lara F."/>
            <person name="Munidasa M."/>
            <person name="Palculict T."/>
            <person name="Patil S."/>
            <person name="Pu L.-L."/>
            <person name="Saada N."/>
            <person name="Tang L."/>
            <person name="Weissenberger G."/>
            <person name="Zhu Y."/>
            <person name="Hemphill L."/>
            <person name="Shang Y."/>
            <person name="Youmans B."/>
            <person name="Ayvaz T."/>
            <person name="Ross M."/>
            <person name="Santibanez J."/>
            <person name="Aqrawi P."/>
            <person name="Gross S."/>
            <person name="Joshi V."/>
            <person name="Fowler G."/>
            <person name="Nazareth L."/>
            <person name="Reid J."/>
            <person name="Worley K."/>
            <person name="Petrosino J."/>
            <person name="Highlander S."/>
            <person name="Gibbs R."/>
        </authorList>
    </citation>
    <scope>NUCLEOTIDE SEQUENCE [LARGE SCALE GENOMIC DNA]</scope>
    <source>
        <strain evidence="1 2">ATCC 13091</strain>
    </source>
</reference>
<gene>
    <name evidence="1" type="ORF">HMPREF0602_1498</name>
</gene>
<evidence type="ECO:0000313" key="2">
    <source>
        <dbReference type="Proteomes" id="UP000005526"/>
    </source>
</evidence>
<evidence type="ECO:0000313" key="1">
    <source>
        <dbReference type="EMBL" id="EFM04048.1"/>
    </source>
</evidence>